<feature type="compositionally biased region" description="Acidic residues" evidence="6">
    <location>
        <begin position="355"/>
        <end position="366"/>
    </location>
</feature>
<feature type="transmembrane region" description="Helical" evidence="7">
    <location>
        <begin position="212"/>
        <end position="231"/>
    </location>
</feature>
<keyword evidence="4 7" id="KW-1133">Transmembrane helix</keyword>
<keyword evidence="2" id="KW-1003">Cell membrane</keyword>
<evidence type="ECO:0000256" key="6">
    <source>
        <dbReference type="SAM" id="MobiDB-lite"/>
    </source>
</evidence>
<dbReference type="Pfam" id="PF03631">
    <property type="entry name" value="Virul_fac_BrkB"/>
    <property type="match status" value="1"/>
</dbReference>
<dbReference type="EMBL" id="CP025198">
    <property type="protein sequence ID" value="AXE37727.1"/>
    <property type="molecule type" value="Genomic_DNA"/>
</dbReference>
<evidence type="ECO:0000256" key="7">
    <source>
        <dbReference type="SAM" id="Phobius"/>
    </source>
</evidence>
<dbReference type="PANTHER" id="PTHR30213">
    <property type="entry name" value="INNER MEMBRANE PROTEIN YHJD"/>
    <property type="match status" value="1"/>
</dbReference>
<feature type="transmembrane region" description="Helical" evidence="7">
    <location>
        <begin position="122"/>
        <end position="142"/>
    </location>
</feature>
<dbReference type="InterPro" id="IPR017039">
    <property type="entry name" value="Virul_fac_BrkB"/>
</dbReference>
<accession>A0A344UR29</accession>
<dbReference type="NCBIfam" id="TIGR00765">
    <property type="entry name" value="yihY_not_rbn"/>
    <property type="match status" value="1"/>
</dbReference>
<evidence type="ECO:0000313" key="8">
    <source>
        <dbReference type="EMBL" id="AXE37727.1"/>
    </source>
</evidence>
<protein>
    <submittedName>
        <fullName evidence="8">Uncharacterized protein</fullName>
    </submittedName>
</protein>
<feature type="region of interest" description="Disordered" evidence="6">
    <location>
        <begin position="328"/>
        <end position="372"/>
    </location>
</feature>
<keyword evidence="5 7" id="KW-0472">Membrane</keyword>
<keyword evidence="9" id="KW-1185">Reference proteome</keyword>
<dbReference type="RefSeq" id="WP_114043853.1">
    <property type="nucleotide sequence ID" value="NZ_CP025198.1"/>
</dbReference>
<feature type="transmembrane region" description="Helical" evidence="7">
    <location>
        <begin position="67"/>
        <end position="85"/>
    </location>
</feature>
<feature type="compositionally biased region" description="Basic and acidic residues" evidence="6">
    <location>
        <begin position="328"/>
        <end position="347"/>
    </location>
</feature>
<evidence type="ECO:0000256" key="1">
    <source>
        <dbReference type="ARBA" id="ARBA00004651"/>
    </source>
</evidence>
<comment type="subcellular location">
    <subcellularLocation>
        <location evidence="1">Cell membrane</location>
        <topology evidence="1">Multi-pass membrane protein</topology>
    </subcellularLocation>
</comment>
<dbReference type="GO" id="GO:0005886">
    <property type="term" value="C:plasma membrane"/>
    <property type="evidence" value="ECO:0007669"/>
    <property type="project" value="UniProtKB-SubCell"/>
</dbReference>
<evidence type="ECO:0000313" key="9">
    <source>
        <dbReference type="Proteomes" id="UP000251995"/>
    </source>
</evidence>
<reference evidence="8 9" key="1">
    <citation type="submission" date="2017-12" db="EMBL/GenBank/DDBJ databases">
        <title>The whole genome sequence of the Acidipropionibacterium virtanenii sp. nov. type strain JS278.</title>
        <authorList>
            <person name="Laine P."/>
            <person name="Deptula P."/>
            <person name="Varmanen P."/>
            <person name="Auvinen P."/>
        </authorList>
    </citation>
    <scope>NUCLEOTIDE SEQUENCE [LARGE SCALE GENOMIC DNA]</scope>
    <source>
        <strain evidence="8 9">JS278</strain>
    </source>
</reference>
<keyword evidence="3 7" id="KW-0812">Transmembrane</keyword>
<proteinExistence type="predicted"/>
<name>A0A344UR29_9ACTN</name>
<evidence type="ECO:0000256" key="4">
    <source>
        <dbReference type="ARBA" id="ARBA00022989"/>
    </source>
</evidence>
<feature type="compositionally biased region" description="Basic and acidic residues" evidence="6">
    <location>
        <begin position="1"/>
        <end position="27"/>
    </location>
</feature>
<dbReference type="Proteomes" id="UP000251995">
    <property type="component" value="Chromosome"/>
</dbReference>
<dbReference type="KEGG" id="acij:JS278_00534"/>
<feature type="region of interest" description="Disordered" evidence="6">
    <location>
        <begin position="1"/>
        <end position="30"/>
    </location>
</feature>
<evidence type="ECO:0000256" key="3">
    <source>
        <dbReference type="ARBA" id="ARBA00022692"/>
    </source>
</evidence>
<evidence type="ECO:0000256" key="5">
    <source>
        <dbReference type="ARBA" id="ARBA00023136"/>
    </source>
</evidence>
<gene>
    <name evidence="8" type="ORF">JS278_00534</name>
</gene>
<dbReference type="AlphaFoldDB" id="A0A344UR29"/>
<dbReference type="OrthoDB" id="9781030at2"/>
<organism evidence="8 9">
    <name type="scientific">Acidipropionibacterium virtanenii</name>
    <dbReference type="NCBI Taxonomy" id="2057246"/>
    <lineage>
        <taxon>Bacteria</taxon>
        <taxon>Bacillati</taxon>
        <taxon>Actinomycetota</taxon>
        <taxon>Actinomycetes</taxon>
        <taxon>Propionibacteriales</taxon>
        <taxon>Propionibacteriaceae</taxon>
        <taxon>Acidipropionibacterium</taxon>
    </lineage>
</organism>
<sequence>MSTDSPRRGRAAKEEKEESPGSEDVGKPESLAQIDRPSWRFVAQAAVREFSVDGCNDLAAGLTYRTVMSMFPGMIALVSILGLFGQGGRTLTSFLNQLEGAVPSAAWQSAKPVLDAVLTTPAPGIGLVIGLLTALWSASSYVKAFSRSMNRIYDIPEGRGVIKFNAQMYGLTALILALGAAALVIFVVSGPVAEAIGRLLGVGPAALTAWGVLKWFALAFIVVILTALLYYATPNVRQPRFRWVSVGALVAITVTVVASAAFFFYVSNFGKYNATYGALAGVIILLLWLYIVNAVLLIGAEIDSELERARELQAGIAAEAVLQLPARDTRASDKRARKRDEQIERARSLRSSFNDADEQEDAEEGSAEQHRR</sequence>
<feature type="transmembrane region" description="Helical" evidence="7">
    <location>
        <begin position="278"/>
        <end position="300"/>
    </location>
</feature>
<feature type="transmembrane region" description="Helical" evidence="7">
    <location>
        <begin position="243"/>
        <end position="266"/>
    </location>
</feature>
<evidence type="ECO:0000256" key="2">
    <source>
        <dbReference type="ARBA" id="ARBA00022475"/>
    </source>
</evidence>
<feature type="transmembrane region" description="Helical" evidence="7">
    <location>
        <begin position="169"/>
        <end position="192"/>
    </location>
</feature>
<dbReference type="PANTHER" id="PTHR30213:SF0">
    <property type="entry name" value="UPF0761 MEMBRANE PROTEIN YIHY"/>
    <property type="match status" value="1"/>
</dbReference>